<evidence type="ECO:0000313" key="3">
    <source>
        <dbReference type="Proteomes" id="UP000005697"/>
    </source>
</evidence>
<accession>F0F6G3</accession>
<organism evidence="2 3">
    <name type="scientific">Prevotella multiformis DSM 16608</name>
    <dbReference type="NCBI Taxonomy" id="888743"/>
    <lineage>
        <taxon>Bacteria</taxon>
        <taxon>Pseudomonadati</taxon>
        <taxon>Bacteroidota</taxon>
        <taxon>Bacteroidia</taxon>
        <taxon>Bacteroidales</taxon>
        <taxon>Prevotellaceae</taxon>
        <taxon>Prevotella</taxon>
    </lineage>
</organism>
<comment type="caution">
    <text evidence="2">The sequence shown here is derived from an EMBL/GenBank/DDBJ whole genome shotgun (WGS) entry which is preliminary data.</text>
</comment>
<feature type="region of interest" description="Disordered" evidence="1">
    <location>
        <begin position="1"/>
        <end position="48"/>
    </location>
</feature>
<feature type="compositionally biased region" description="Polar residues" evidence="1">
    <location>
        <begin position="1"/>
        <end position="11"/>
    </location>
</feature>
<keyword evidence="3" id="KW-1185">Reference proteome</keyword>
<evidence type="ECO:0000256" key="1">
    <source>
        <dbReference type="SAM" id="MobiDB-lite"/>
    </source>
</evidence>
<dbReference type="Proteomes" id="UP000005697">
    <property type="component" value="Unassembled WGS sequence"/>
</dbReference>
<feature type="compositionally biased region" description="Basic and acidic residues" evidence="1">
    <location>
        <begin position="15"/>
        <end position="26"/>
    </location>
</feature>
<name>F0F6G3_9BACT</name>
<dbReference type="STRING" id="888743.HMPREF9141_1185"/>
<dbReference type="EMBL" id="AEWX01000017">
    <property type="protein sequence ID" value="EGC20245.1"/>
    <property type="molecule type" value="Genomic_DNA"/>
</dbReference>
<reference evidence="2 3" key="1">
    <citation type="submission" date="2011-01" db="EMBL/GenBank/DDBJ databases">
        <authorList>
            <person name="Muzny D."/>
            <person name="Qin X."/>
            <person name="Deng J."/>
            <person name="Jiang H."/>
            <person name="Liu Y."/>
            <person name="Qu J."/>
            <person name="Song X.-Z."/>
            <person name="Zhang L."/>
            <person name="Thornton R."/>
            <person name="Coyle M."/>
            <person name="Francisco L."/>
            <person name="Jackson L."/>
            <person name="Javaid M."/>
            <person name="Korchina V."/>
            <person name="Kovar C."/>
            <person name="Mata R."/>
            <person name="Mathew T."/>
            <person name="Ngo R."/>
            <person name="Nguyen L."/>
            <person name="Nguyen N."/>
            <person name="Okwuonu G."/>
            <person name="Ongeri F."/>
            <person name="Pham C."/>
            <person name="Simmons D."/>
            <person name="Wilczek-Boney K."/>
            <person name="Hale W."/>
            <person name="Jakkamsetti A."/>
            <person name="Pham P."/>
            <person name="Ruth R."/>
            <person name="San Lucas F."/>
            <person name="Warren J."/>
            <person name="Zhang J."/>
            <person name="Zhao Z."/>
            <person name="Zhou C."/>
            <person name="Zhu D."/>
            <person name="Lee S."/>
            <person name="Bess C."/>
            <person name="Blankenburg K."/>
            <person name="Forbes L."/>
            <person name="Fu Q."/>
            <person name="Gubbala S."/>
            <person name="Hirani K."/>
            <person name="Jayaseelan J.C."/>
            <person name="Lara F."/>
            <person name="Munidasa M."/>
            <person name="Palculict T."/>
            <person name="Patil S."/>
            <person name="Pu L.-L."/>
            <person name="Saada N."/>
            <person name="Tang L."/>
            <person name="Weissenberger G."/>
            <person name="Zhu Y."/>
            <person name="Hemphill L."/>
            <person name="Shang Y."/>
            <person name="Youmans B."/>
            <person name="Ayvaz T."/>
            <person name="Ross M."/>
            <person name="Santibanez J."/>
            <person name="Aqrawi P."/>
            <person name="Gross S."/>
            <person name="Joshi V."/>
            <person name="Fowler G."/>
            <person name="Nazareth L."/>
            <person name="Reid J."/>
            <person name="Worley K."/>
            <person name="Petrosino J."/>
            <person name="Highlander S."/>
            <person name="Gibbs R."/>
        </authorList>
    </citation>
    <scope>NUCLEOTIDE SEQUENCE [LARGE SCALE GENOMIC DNA]</scope>
    <source>
        <strain evidence="2 3">DSM 16608</strain>
    </source>
</reference>
<dbReference type="HOGENOM" id="CLU_3156323_0_0_10"/>
<proteinExistence type="predicted"/>
<evidence type="ECO:0000313" key="2">
    <source>
        <dbReference type="EMBL" id="EGC20245.1"/>
    </source>
</evidence>
<gene>
    <name evidence="2" type="ORF">HMPREF9141_1185</name>
</gene>
<dbReference type="AlphaFoldDB" id="F0F6G3"/>
<sequence>MPDGMSGTSSCAGHRRTELRIKKSEKGGWGWKRQTENPAGGIYRSSSL</sequence>
<protein>
    <submittedName>
        <fullName evidence="2">Uncharacterized protein</fullName>
    </submittedName>
</protein>